<dbReference type="PRINTS" id="PR00455">
    <property type="entry name" value="HTHTETR"/>
</dbReference>
<keyword evidence="7" id="KW-1185">Reference proteome</keyword>
<dbReference type="SUPFAM" id="SSF46689">
    <property type="entry name" value="Homeodomain-like"/>
    <property type="match status" value="1"/>
</dbReference>
<sequence length="219" mass="23164">MSPSADTRTKLLEGALRTVAEQGIAKVSARSIAATAGVNQALVFYHFGSVDDLLSAAFRHGAEQRVARYRERLDRVRTLSELLEVGRRLHVAERAEGNVAVLAQLLAGAQTQPRLAPATAAGLALWVEEIERVLVRVLAGTPLAGLVDASGLARAVASAFVGLELYEGVDADGALRALDALDQLSGLVSVLEELGPVGRRAVRARLRRGSGERDGGQRS</sequence>
<evidence type="ECO:0000256" key="1">
    <source>
        <dbReference type="ARBA" id="ARBA00023015"/>
    </source>
</evidence>
<name>A0A919EE30_9ACTN</name>
<dbReference type="Pfam" id="PF00440">
    <property type="entry name" value="TetR_N"/>
    <property type="match status" value="1"/>
</dbReference>
<comment type="caution">
    <text evidence="6">The sequence shown here is derived from an EMBL/GenBank/DDBJ whole genome shotgun (WGS) entry which is preliminary data.</text>
</comment>
<feature type="domain" description="HTH tetR-type" evidence="5">
    <location>
        <begin position="5"/>
        <end position="65"/>
    </location>
</feature>
<reference evidence="6" key="2">
    <citation type="submission" date="2020-09" db="EMBL/GenBank/DDBJ databases">
        <authorList>
            <person name="Sun Q."/>
            <person name="Ohkuma M."/>
        </authorList>
    </citation>
    <scope>NUCLEOTIDE SEQUENCE</scope>
    <source>
        <strain evidence="6">JCM 4059</strain>
    </source>
</reference>
<evidence type="ECO:0000256" key="2">
    <source>
        <dbReference type="ARBA" id="ARBA00023125"/>
    </source>
</evidence>
<dbReference type="PROSITE" id="PS50977">
    <property type="entry name" value="HTH_TETR_2"/>
    <property type="match status" value="1"/>
</dbReference>
<dbReference type="PANTHER" id="PTHR47506:SF1">
    <property type="entry name" value="HTH-TYPE TRANSCRIPTIONAL REGULATOR YJDC"/>
    <property type="match status" value="1"/>
</dbReference>
<dbReference type="AlphaFoldDB" id="A0A919EE30"/>
<dbReference type="EMBL" id="BNBD01000008">
    <property type="protein sequence ID" value="GHF54354.1"/>
    <property type="molecule type" value="Genomic_DNA"/>
</dbReference>
<keyword evidence="2 4" id="KW-0238">DNA-binding</keyword>
<dbReference type="GO" id="GO:0003677">
    <property type="term" value="F:DNA binding"/>
    <property type="evidence" value="ECO:0007669"/>
    <property type="project" value="UniProtKB-UniRule"/>
</dbReference>
<evidence type="ECO:0000256" key="4">
    <source>
        <dbReference type="PROSITE-ProRule" id="PRU00335"/>
    </source>
</evidence>
<dbReference type="RefSeq" id="WP_190130975.1">
    <property type="nucleotide sequence ID" value="NZ_BNBD01000008.1"/>
</dbReference>
<dbReference type="Proteomes" id="UP000638313">
    <property type="component" value="Unassembled WGS sequence"/>
</dbReference>
<keyword evidence="3" id="KW-0804">Transcription</keyword>
<evidence type="ECO:0000313" key="7">
    <source>
        <dbReference type="Proteomes" id="UP000638313"/>
    </source>
</evidence>
<organism evidence="6 7">
    <name type="scientific">Streptomyces mashuensis</name>
    <dbReference type="NCBI Taxonomy" id="33904"/>
    <lineage>
        <taxon>Bacteria</taxon>
        <taxon>Bacillati</taxon>
        <taxon>Actinomycetota</taxon>
        <taxon>Actinomycetes</taxon>
        <taxon>Kitasatosporales</taxon>
        <taxon>Streptomycetaceae</taxon>
        <taxon>Streptomyces</taxon>
    </lineage>
</organism>
<dbReference type="InterPro" id="IPR001647">
    <property type="entry name" value="HTH_TetR"/>
</dbReference>
<feature type="DNA-binding region" description="H-T-H motif" evidence="4">
    <location>
        <begin position="28"/>
        <end position="47"/>
    </location>
</feature>
<dbReference type="Gene3D" id="1.10.357.10">
    <property type="entry name" value="Tetracycline Repressor, domain 2"/>
    <property type="match status" value="1"/>
</dbReference>
<protein>
    <submittedName>
        <fullName evidence="6">TetR family transcriptional regulator</fullName>
    </submittedName>
</protein>
<evidence type="ECO:0000259" key="5">
    <source>
        <dbReference type="PROSITE" id="PS50977"/>
    </source>
</evidence>
<accession>A0A919EE30</accession>
<keyword evidence="1" id="KW-0805">Transcription regulation</keyword>
<gene>
    <name evidence="6" type="ORF">GCM10010218_39510</name>
</gene>
<evidence type="ECO:0000256" key="3">
    <source>
        <dbReference type="ARBA" id="ARBA00023163"/>
    </source>
</evidence>
<dbReference type="PANTHER" id="PTHR47506">
    <property type="entry name" value="TRANSCRIPTIONAL REGULATORY PROTEIN"/>
    <property type="match status" value="1"/>
</dbReference>
<proteinExistence type="predicted"/>
<evidence type="ECO:0000313" key="6">
    <source>
        <dbReference type="EMBL" id="GHF54354.1"/>
    </source>
</evidence>
<reference evidence="6" key="1">
    <citation type="journal article" date="2014" name="Int. J. Syst. Evol. Microbiol.">
        <title>Complete genome sequence of Corynebacterium casei LMG S-19264T (=DSM 44701T), isolated from a smear-ripened cheese.</title>
        <authorList>
            <consortium name="US DOE Joint Genome Institute (JGI-PGF)"/>
            <person name="Walter F."/>
            <person name="Albersmeier A."/>
            <person name="Kalinowski J."/>
            <person name="Ruckert C."/>
        </authorList>
    </citation>
    <scope>NUCLEOTIDE SEQUENCE</scope>
    <source>
        <strain evidence="6">JCM 4059</strain>
    </source>
</reference>
<dbReference type="InterPro" id="IPR009057">
    <property type="entry name" value="Homeodomain-like_sf"/>
</dbReference>